<dbReference type="CDD" id="cd18548">
    <property type="entry name" value="ABC_6TM_Tm287_like"/>
    <property type="match status" value="1"/>
</dbReference>
<dbReference type="PROSITE" id="PS00211">
    <property type="entry name" value="ABC_TRANSPORTER_1"/>
    <property type="match status" value="2"/>
</dbReference>
<dbReference type="InterPro" id="IPR011527">
    <property type="entry name" value="ABC1_TM_dom"/>
</dbReference>
<dbReference type="SUPFAM" id="SSF52540">
    <property type="entry name" value="P-loop containing nucleoside triphosphate hydrolases"/>
    <property type="match status" value="2"/>
</dbReference>
<reference evidence="12" key="2">
    <citation type="submission" date="2025-09" db="UniProtKB">
        <authorList>
            <consortium name="Ensembl"/>
        </authorList>
    </citation>
    <scope>IDENTIFICATION</scope>
</reference>
<evidence type="ECO:0000256" key="3">
    <source>
        <dbReference type="ARBA" id="ARBA00022475"/>
    </source>
</evidence>
<evidence type="ECO:0000256" key="6">
    <source>
        <dbReference type="ARBA" id="ARBA00022840"/>
    </source>
</evidence>
<reference evidence="12" key="1">
    <citation type="submission" date="2025-08" db="UniProtKB">
        <authorList>
            <consortium name="Ensembl"/>
        </authorList>
    </citation>
    <scope>IDENTIFICATION</scope>
</reference>
<accession>A0A8C5ID32</accession>
<dbReference type="InterPro" id="IPR003439">
    <property type="entry name" value="ABC_transporter-like_ATP-bd"/>
</dbReference>
<dbReference type="InterPro" id="IPR036640">
    <property type="entry name" value="ABC1_TM_sf"/>
</dbReference>
<dbReference type="GO" id="GO:0015421">
    <property type="term" value="F:ABC-type oligopeptide transporter activity"/>
    <property type="evidence" value="ECO:0007669"/>
    <property type="project" value="TreeGrafter"/>
</dbReference>
<evidence type="ECO:0008006" key="14">
    <source>
        <dbReference type="Google" id="ProtNLM"/>
    </source>
</evidence>
<dbReference type="Gene3D" id="1.20.1560.10">
    <property type="entry name" value="ABC transporter type 1, transmembrane domain"/>
    <property type="match status" value="3"/>
</dbReference>
<feature type="domain" description="ABC transporter" evidence="10">
    <location>
        <begin position="886"/>
        <end position="1121"/>
    </location>
</feature>
<keyword evidence="3" id="KW-1003">Cell membrane</keyword>
<evidence type="ECO:0000256" key="8">
    <source>
        <dbReference type="ARBA" id="ARBA00023136"/>
    </source>
</evidence>
<keyword evidence="13" id="KW-1185">Reference proteome</keyword>
<dbReference type="Pfam" id="PF00005">
    <property type="entry name" value="ABC_tran"/>
    <property type="match status" value="2"/>
</dbReference>
<evidence type="ECO:0000256" key="4">
    <source>
        <dbReference type="ARBA" id="ARBA00022692"/>
    </source>
</evidence>
<dbReference type="CDD" id="cd03254">
    <property type="entry name" value="ABCC_Glucan_exporter_like"/>
    <property type="match status" value="1"/>
</dbReference>
<dbReference type="PANTHER" id="PTHR43394">
    <property type="entry name" value="ATP-DEPENDENT PERMEASE MDL1, MITOCHONDRIAL"/>
    <property type="match status" value="1"/>
</dbReference>
<feature type="domain" description="ABC transmembrane type-1" evidence="11">
    <location>
        <begin position="595"/>
        <end position="784"/>
    </location>
</feature>
<dbReference type="PROSITE" id="PS50929">
    <property type="entry name" value="ABC_TM1F"/>
    <property type="match status" value="2"/>
</dbReference>
<feature type="domain" description="ABC transporter" evidence="10">
    <location>
        <begin position="355"/>
        <end position="591"/>
    </location>
</feature>
<dbReference type="PROSITE" id="PS50893">
    <property type="entry name" value="ABC_TRANSPORTER_2"/>
    <property type="match status" value="2"/>
</dbReference>
<evidence type="ECO:0000256" key="7">
    <source>
        <dbReference type="ARBA" id="ARBA00022989"/>
    </source>
</evidence>
<dbReference type="SUPFAM" id="SSF90123">
    <property type="entry name" value="ABC transporter transmembrane region"/>
    <property type="match status" value="2"/>
</dbReference>
<feature type="transmembrane region" description="Helical" evidence="9">
    <location>
        <begin position="181"/>
        <end position="202"/>
    </location>
</feature>
<dbReference type="FunFam" id="3.40.50.300:FF:000221">
    <property type="entry name" value="Multidrug ABC transporter ATP-binding protein"/>
    <property type="match status" value="1"/>
</dbReference>
<dbReference type="Pfam" id="PF00664">
    <property type="entry name" value="ABC_membrane"/>
    <property type="match status" value="2"/>
</dbReference>
<keyword evidence="6" id="KW-0067">ATP-binding</keyword>
<evidence type="ECO:0000313" key="13">
    <source>
        <dbReference type="Proteomes" id="UP000694408"/>
    </source>
</evidence>
<keyword evidence="4 9" id="KW-0812">Transmembrane</keyword>
<dbReference type="InterPro" id="IPR027417">
    <property type="entry name" value="P-loop_NTPase"/>
</dbReference>
<dbReference type="Ensembl" id="ENSJHYT00000002966.1">
    <property type="protein sequence ID" value="ENSJHYP00000002376.1"/>
    <property type="gene ID" value="ENSJHYG00000002007.1"/>
</dbReference>
<keyword evidence="8 9" id="KW-0472">Membrane</keyword>
<protein>
    <recommendedName>
        <fullName evidence="14">ABC transporter ATP-binding protein</fullName>
    </recommendedName>
</protein>
<keyword evidence="5" id="KW-0547">Nucleotide-binding</keyword>
<dbReference type="GO" id="GO:0005524">
    <property type="term" value="F:ATP binding"/>
    <property type="evidence" value="ECO:0007669"/>
    <property type="project" value="UniProtKB-KW"/>
</dbReference>
<dbReference type="AlphaFoldDB" id="A0A8C5ID32"/>
<feature type="transmembrane region" description="Helical" evidence="9">
    <location>
        <begin position="789"/>
        <end position="812"/>
    </location>
</feature>
<feature type="domain" description="ABC transmembrane type-1" evidence="11">
    <location>
        <begin position="31"/>
        <end position="322"/>
    </location>
</feature>
<feature type="transmembrane region" description="Helical" evidence="9">
    <location>
        <begin position="31"/>
        <end position="56"/>
    </location>
</feature>
<dbReference type="InterPro" id="IPR039421">
    <property type="entry name" value="Type_1_exporter"/>
</dbReference>
<dbReference type="FunFam" id="3.40.50.300:FF:000218">
    <property type="entry name" value="Multidrug ABC transporter ATP-binding protein"/>
    <property type="match status" value="1"/>
</dbReference>
<keyword evidence="7 9" id="KW-1133">Transmembrane helix</keyword>
<feature type="transmembrane region" description="Helical" evidence="9">
    <location>
        <begin position="592"/>
        <end position="615"/>
    </location>
</feature>
<proteinExistence type="predicted"/>
<dbReference type="InterPro" id="IPR017871">
    <property type="entry name" value="ABC_transporter-like_CS"/>
</dbReference>
<comment type="subcellular location">
    <subcellularLocation>
        <location evidence="1">Cell membrane</location>
        <topology evidence="1">Multi-pass membrane protein</topology>
    </subcellularLocation>
</comment>
<evidence type="ECO:0000259" key="10">
    <source>
        <dbReference type="PROSITE" id="PS50893"/>
    </source>
</evidence>
<evidence type="ECO:0000256" key="1">
    <source>
        <dbReference type="ARBA" id="ARBA00004651"/>
    </source>
</evidence>
<feature type="transmembrane region" description="Helical" evidence="9">
    <location>
        <begin position="727"/>
        <end position="745"/>
    </location>
</feature>
<feature type="transmembrane region" description="Helical" evidence="9">
    <location>
        <begin position="299"/>
        <end position="320"/>
    </location>
</feature>
<dbReference type="PANTHER" id="PTHR43394:SF1">
    <property type="entry name" value="ATP-BINDING CASSETTE SUB-FAMILY B MEMBER 10, MITOCHONDRIAL"/>
    <property type="match status" value="1"/>
</dbReference>
<feature type="transmembrane region" description="Helical" evidence="9">
    <location>
        <begin position="650"/>
        <end position="675"/>
    </location>
</feature>
<dbReference type="Proteomes" id="UP000694408">
    <property type="component" value="Unplaced"/>
</dbReference>
<dbReference type="GO" id="GO:0005886">
    <property type="term" value="C:plasma membrane"/>
    <property type="evidence" value="ECO:0007669"/>
    <property type="project" value="UniProtKB-SubCell"/>
</dbReference>
<evidence type="ECO:0000259" key="11">
    <source>
        <dbReference type="PROSITE" id="PS50929"/>
    </source>
</evidence>
<keyword evidence="2" id="KW-0813">Transport</keyword>
<feature type="transmembrane region" description="Helical" evidence="9">
    <location>
        <begin position="269"/>
        <end position="287"/>
    </location>
</feature>
<name>A0A8C5ID32_JUNHY</name>
<feature type="transmembrane region" description="Helical" evidence="9">
    <location>
        <begin position="751"/>
        <end position="768"/>
    </location>
</feature>
<dbReference type="SMART" id="SM00382">
    <property type="entry name" value="AAA"/>
    <property type="match status" value="2"/>
</dbReference>
<organism evidence="12 13">
    <name type="scientific">Junco hyemalis</name>
    <name type="common">Dark-eyed junco</name>
    <dbReference type="NCBI Taxonomy" id="40217"/>
    <lineage>
        <taxon>Eukaryota</taxon>
        <taxon>Metazoa</taxon>
        <taxon>Chordata</taxon>
        <taxon>Craniata</taxon>
        <taxon>Vertebrata</taxon>
        <taxon>Euteleostomi</taxon>
        <taxon>Archelosauria</taxon>
        <taxon>Archosauria</taxon>
        <taxon>Dinosauria</taxon>
        <taxon>Saurischia</taxon>
        <taxon>Theropoda</taxon>
        <taxon>Coelurosauria</taxon>
        <taxon>Aves</taxon>
        <taxon>Neognathae</taxon>
        <taxon>Neoaves</taxon>
        <taxon>Telluraves</taxon>
        <taxon>Australaves</taxon>
        <taxon>Passeriformes</taxon>
        <taxon>Passerellidae</taxon>
        <taxon>Junco</taxon>
    </lineage>
</organism>
<evidence type="ECO:0000256" key="2">
    <source>
        <dbReference type="ARBA" id="ARBA00022448"/>
    </source>
</evidence>
<dbReference type="GO" id="GO:0016887">
    <property type="term" value="F:ATP hydrolysis activity"/>
    <property type="evidence" value="ECO:0007669"/>
    <property type="project" value="InterPro"/>
</dbReference>
<sequence>MREREETQRVSYVRIFKMLLKSVREYKKSSILSFVAFGLQACSDCTIPLLMGFMINEMNDFQTNGGNDTQTIVCHVVMYAVLLVVLAFFSFGTSLWGMKESSKAAAGFAANLRQDLFYKTQDFSFENIDQFSKASLVTRQTTDVTNIMQAYMMILRNGMISPIYFIYSIIASIVVAAPVSWIYAVTLPLVAIITVILIVLALKFFSKAFIKYDNLNKAVEENVLGIRTVKTYSREDFEKQKFNNASEDIRKILTKGEISGALSNPLMNLSINLSMALVVAFGTFAILRGQIKVGYFSLLTNYAIWVLFALMMLATIMVMVSMSLASMKRVYEVLVEKSTIENNPNALKEIKNGSIEFRNVSFKYKDGNGDEVLKNINLKINSGETVGIIGGTGSAKSTLVNLIPRFYDASEGEILVGETNVKSYDKKVLRDEVSMVLQKNVLFSGTIAENIRWGKEDATDEEIQKVCEISQADEFIQQMPDKYQSKVDQGGANFSGGQKQRLCIARALIKKPKILIFDDSTSAVDTKTDEKIREGLKETLPGVTKIIIAQRISSVLHADKIIVLDNGRIDGEGTKRNVLLSLIKEMARLHPWLFALSIICIIISAIASVTAPVAIQRVIDGLENIHSTGDVAVSEDVFKSFAEGTLYPCLIFMAISYTLGNLAMGTYAVALAYIGQDFMHKTRCKIFSHMEDLPVRYFDQHQKGEIMSIYTNDVDTIRQFTIQTTQTLFSSLLTFITIFVMMLMFSVYLTIIFIVGVIGMFIASSMMGKKAEKYFDDQQKSIGEQEGPVIINVGYIVYVITIIVGIICFAFNTQNYGFQFGLGTMTLGITLGFDPLVQQAIGLVNTIGQQFGFIAQAKAGASRVYKMLDEKVEADDGYVELVQGHWDGNNFVEEDYIPGKIILHDIDLYAKPGQKIAFVGSTGAGKTTITNLLNRFYDIEDGKIRFDDININKIKKKDLRRSLGVVLQDTSLFSGTIMDNIRYGRLDATDEECIEAAKLANADGFIRMLPNGYNTFIEGDGSSLSQGQCQLLSIARVAVSDPPVLILDEATSSIDTMTEAIVTKGMDKLMEGRTVFAIAHRLSTIMNSNVIMVLDHGRIIERGTHNQLLEEKGVYYQLYTGTKELS</sequence>
<evidence type="ECO:0000256" key="5">
    <source>
        <dbReference type="ARBA" id="ARBA00022741"/>
    </source>
</evidence>
<evidence type="ECO:0000313" key="12">
    <source>
        <dbReference type="Ensembl" id="ENSJHYP00000002376.1"/>
    </source>
</evidence>
<feature type="transmembrane region" description="Helical" evidence="9">
    <location>
        <begin position="154"/>
        <end position="175"/>
    </location>
</feature>
<feature type="transmembrane region" description="Helical" evidence="9">
    <location>
        <begin position="76"/>
        <end position="96"/>
    </location>
</feature>
<dbReference type="Gene3D" id="3.40.50.300">
    <property type="entry name" value="P-loop containing nucleotide triphosphate hydrolases"/>
    <property type="match status" value="2"/>
</dbReference>
<evidence type="ECO:0000256" key="9">
    <source>
        <dbReference type="SAM" id="Phobius"/>
    </source>
</evidence>
<dbReference type="InterPro" id="IPR003593">
    <property type="entry name" value="AAA+_ATPase"/>
</dbReference>